<feature type="transmembrane region" description="Helical" evidence="5">
    <location>
        <begin position="69"/>
        <end position="86"/>
    </location>
</feature>
<evidence type="ECO:0000313" key="8">
    <source>
        <dbReference type="EMBL" id="MBK8892035.1"/>
    </source>
</evidence>
<feature type="domain" description="Cyclic nucleotide-binding" evidence="6">
    <location>
        <begin position="596"/>
        <end position="699"/>
    </location>
</feature>
<dbReference type="PROSITE" id="PS50042">
    <property type="entry name" value="CNMP_BINDING_3"/>
    <property type="match status" value="1"/>
</dbReference>
<evidence type="ECO:0000256" key="2">
    <source>
        <dbReference type="ARBA" id="ARBA00022692"/>
    </source>
</evidence>
<dbReference type="CDD" id="cd00038">
    <property type="entry name" value="CAP_ED"/>
    <property type="match status" value="1"/>
</dbReference>
<dbReference type="PROSITE" id="PS50801">
    <property type="entry name" value="STAS"/>
    <property type="match status" value="1"/>
</dbReference>
<dbReference type="Pfam" id="PF01740">
    <property type="entry name" value="STAS"/>
    <property type="match status" value="1"/>
</dbReference>
<comment type="caution">
    <text evidence="8">The sequence shown here is derived from an EMBL/GenBank/DDBJ whole genome shotgun (WGS) entry which is preliminary data.</text>
</comment>
<dbReference type="Proteomes" id="UP000808146">
    <property type="component" value="Unassembled WGS sequence"/>
</dbReference>
<gene>
    <name evidence="8" type="ORF">IPN75_17455</name>
</gene>
<keyword evidence="3 5" id="KW-1133">Transmembrane helix</keyword>
<dbReference type="Pfam" id="PF00916">
    <property type="entry name" value="Sulfate_transp"/>
    <property type="match status" value="1"/>
</dbReference>
<dbReference type="InterPro" id="IPR018490">
    <property type="entry name" value="cNMP-bd_dom_sf"/>
</dbReference>
<feature type="transmembrane region" description="Helical" evidence="5">
    <location>
        <begin position="392"/>
        <end position="423"/>
    </location>
</feature>
<evidence type="ECO:0000259" key="6">
    <source>
        <dbReference type="PROSITE" id="PS50042"/>
    </source>
</evidence>
<organism evidence="8 9">
    <name type="scientific">Candidatus Dechloromonas phosphorivorans</name>
    <dbReference type="NCBI Taxonomy" id="2899244"/>
    <lineage>
        <taxon>Bacteria</taxon>
        <taxon>Pseudomonadati</taxon>
        <taxon>Pseudomonadota</taxon>
        <taxon>Betaproteobacteria</taxon>
        <taxon>Rhodocyclales</taxon>
        <taxon>Azonexaceae</taxon>
        <taxon>Dechloromonas</taxon>
    </lineage>
</organism>
<feature type="transmembrane region" description="Helical" evidence="5">
    <location>
        <begin position="256"/>
        <end position="275"/>
    </location>
</feature>
<dbReference type="InterPro" id="IPR000595">
    <property type="entry name" value="cNMP-bd_dom"/>
</dbReference>
<name>A0A9D7LTY9_9RHOO</name>
<dbReference type="InterPro" id="IPR014710">
    <property type="entry name" value="RmlC-like_jellyroll"/>
</dbReference>
<evidence type="ECO:0000256" key="3">
    <source>
        <dbReference type="ARBA" id="ARBA00022989"/>
    </source>
</evidence>
<dbReference type="Gene3D" id="2.60.120.10">
    <property type="entry name" value="Jelly Rolls"/>
    <property type="match status" value="1"/>
</dbReference>
<dbReference type="InterPro" id="IPR011547">
    <property type="entry name" value="SLC26A/SulP_dom"/>
</dbReference>
<feature type="domain" description="STAS" evidence="7">
    <location>
        <begin position="463"/>
        <end position="569"/>
    </location>
</feature>
<dbReference type="GO" id="GO:0016020">
    <property type="term" value="C:membrane"/>
    <property type="evidence" value="ECO:0007669"/>
    <property type="project" value="UniProtKB-SubCell"/>
</dbReference>
<sequence length="734" mass="78442">MTFKNDKLVGDFWGGLAAMLVALPSAIAFGVTIYAAIGPAYAGLGALAGILGATALGLVAPALGGTNRLITAPCAPAAAVLSAFAIELVQAGTPAPSIVLMLTALGLVSGVVQLALGFMGIGSLIKYIPFPVVSGYLTGVGLIIIGSQIPKFLGTPGGTAWWRALISPELWQWESAVIGAVSAAVMVLAPLVTRVVPAAILGLLAGVLTYFGLAAMDESLLVVEGNKLIIGPLGGTASSMLHAITGRWQEIGELKLSQIGSLLGTALTLAVLLSIDTLKTAVVLDALTRSRHDSNRELVAQGLGNVASACAGGMPGAGQMGATLVNLASGGQTRVSGVVEGVLSLVAFLALGSFIAWIPVGALAGILMIVGFRMIDRHSLHLLESPWTVLDFIVIVAVVAVAVGYSLIAASGVGIALAMFLFIREQLSSTVIRRKMDGGTRFSKRVRLRQDMAVLEKQGYQSVILELQGGLFFGTKDQLYLALEPELGKRKYILLDMRRVQSVDVTAVHLLQQIRDSLIERDAFLIFSNLSHSLPNGRNIAEFFDQMELTTMTEHVKVFGELDDAVEWVEEQILGEGEGAGKLPDLPALELKDLDIFKGHKEETLIDLEAAMERRTLVKDEKVYSYGDPGNELYLIRKGALRITQPVGTEQGAHHLLTYGRGDFFGGMAFLSQMTRLNDATALEDTELYVLRREQFEVLREEHKRLACTLVEELAKVLAMRLRYADKELMAMQD</sequence>
<dbReference type="AlphaFoldDB" id="A0A9D7LTY9"/>
<dbReference type="InterPro" id="IPR036513">
    <property type="entry name" value="STAS_dom_sf"/>
</dbReference>
<dbReference type="Gene3D" id="3.30.750.24">
    <property type="entry name" value="STAS domain"/>
    <property type="match status" value="1"/>
</dbReference>
<dbReference type="SUPFAM" id="SSF51206">
    <property type="entry name" value="cAMP-binding domain-like"/>
    <property type="match status" value="1"/>
</dbReference>
<keyword evidence="2 5" id="KW-0812">Transmembrane</keyword>
<reference evidence="8" key="1">
    <citation type="submission" date="2020-10" db="EMBL/GenBank/DDBJ databases">
        <title>Connecting structure to function with the recovery of over 1000 high-quality activated sludge metagenome-assembled genomes encoding full-length rRNA genes using long-read sequencing.</title>
        <authorList>
            <person name="Singleton C.M."/>
            <person name="Petriglieri F."/>
            <person name="Kristensen J.M."/>
            <person name="Kirkegaard R.H."/>
            <person name="Michaelsen T.Y."/>
            <person name="Andersen M.H."/>
            <person name="Karst S.M."/>
            <person name="Dueholm M.S."/>
            <person name="Nielsen P.H."/>
            <person name="Albertsen M."/>
        </authorList>
    </citation>
    <scope>NUCLEOTIDE SEQUENCE</scope>
    <source>
        <strain evidence="8">OdNE_18-Q3-R46-58_BAT3C.305</strain>
    </source>
</reference>
<feature type="transmembrane region" description="Helical" evidence="5">
    <location>
        <begin position="170"/>
        <end position="189"/>
    </location>
</feature>
<dbReference type="SUPFAM" id="SSF52091">
    <property type="entry name" value="SpoIIaa-like"/>
    <property type="match status" value="1"/>
</dbReference>
<evidence type="ECO:0000256" key="5">
    <source>
        <dbReference type="SAM" id="Phobius"/>
    </source>
</evidence>
<dbReference type="CDD" id="cd07042">
    <property type="entry name" value="STAS_SulP_like_sulfate_transporter"/>
    <property type="match status" value="1"/>
</dbReference>
<evidence type="ECO:0000313" key="9">
    <source>
        <dbReference type="Proteomes" id="UP000808146"/>
    </source>
</evidence>
<feature type="transmembrane region" description="Helical" evidence="5">
    <location>
        <begin position="12"/>
        <end position="37"/>
    </location>
</feature>
<dbReference type="EMBL" id="JADKBR010000021">
    <property type="protein sequence ID" value="MBK8892035.1"/>
    <property type="molecule type" value="Genomic_DNA"/>
</dbReference>
<dbReference type="InterPro" id="IPR052706">
    <property type="entry name" value="Membrane-Transporter-like"/>
</dbReference>
<dbReference type="PANTHER" id="PTHR43310:SF1">
    <property type="entry name" value="SULFATE TRANSPORTER YBAR-RELATED"/>
    <property type="match status" value="1"/>
</dbReference>
<keyword evidence="4 5" id="KW-0472">Membrane</keyword>
<evidence type="ECO:0000256" key="4">
    <source>
        <dbReference type="ARBA" id="ARBA00023136"/>
    </source>
</evidence>
<dbReference type="PANTHER" id="PTHR43310">
    <property type="entry name" value="SULFATE TRANSPORTER YBAR-RELATED"/>
    <property type="match status" value="1"/>
</dbReference>
<dbReference type="SMART" id="SM00100">
    <property type="entry name" value="cNMP"/>
    <property type="match status" value="1"/>
</dbReference>
<accession>A0A9D7LTY9</accession>
<feature type="transmembrane region" description="Helical" evidence="5">
    <location>
        <begin position="195"/>
        <end position="216"/>
    </location>
</feature>
<feature type="transmembrane region" description="Helical" evidence="5">
    <location>
        <begin position="44"/>
        <end position="63"/>
    </location>
</feature>
<feature type="transmembrane region" description="Helical" evidence="5">
    <location>
        <begin position="127"/>
        <end position="149"/>
    </location>
</feature>
<dbReference type="Pfam" id="PF00027">
    <property type="entry name" value="cNMP_binding"/>
    <property type="match status" value="1"/>
</dbReference>
<evidence type="ECO:0000256" key="1">
    <source>
        <dbReference type="ARBA" id="ARBA00004141"/>
    </source>
</evidence>
<protein>
    <submittedName>
        <fullName evidence="8">SLC26A/SulP transporter family protein</fullName>
    </submittedName>
</protein>
<comment type="subcellular location">
    <subcellularLocation>
        <location evidence="1">Membrane</location>
        <topology evidence="1">Multi-pass membrane protein</topology>
    </subcellularLocation>
</comment>
<proteinExistence type="predicted"/>
<dbReference type="InterPro" id="IPR002645">
    <property type="entry name" value="STAS_dom"/>
</dbReference>
<feature type="transmembrane region" description="Helical" evidence="5">
    <location>
        <begin position="342"/>
        <end position="372"/>
    </location>
</feature>
<feature type="transmembrane region" description="Helical" evidence="5">
    <location>
        <begin position="98"/>
        <end position="121"/>
    </location>
</feature>
<evidence type="ECO:0000259" key="7">
    <source>
        <dbReference type="PROSITE" id="PS50801"/>
    </source>
</evidence>